<feature type="compositionally biased region" description="Polar residues" evidence="5">
    <location>
        <begin position="22"/>
        <end position="37"/>
    </location>
</feature>
<comment type="similarity">
    <text evidence="2">Belongs to the OXR1 family.</text>
</comment>
<comment type="subcellular location">
    <subcellularLocation>
        <location evidence="1">Mitochondrion</location>
    </subcellularLocation>
</comment>
<evidence type="ECO:0000259" key="6">
    <source>
        <dbReference type="PROSITE" id="PS51886"/>
    </source>
</evidence>
<name>A0A0A8LA30_9SACH</name>
<feature type="domain" description="TLDc" evidence="6">
    <location>
        <begin position="61"/>
        <end position="251"/>
    </location>
</feature>
<dbReference type="Pfam" id="PF07534">
    <property type="entry name" value="TLD"/>
    <property type="match status" value="1"/>
</dbReference>
<dbReference type="GO" id="GO:0005634">
    <property type="term" value="C:nucleus"/>
    <property type="evidence" value="ECO:0007669"/>
    <property type="project" value="TreeGrafter"/>
</dbReference>
<dbReference type="EMBL" id="CCBQ010000042">
    <property type="protein sequence ID" value="CDO94978.1"/>
    <property type="molecule type" value="Genomic_DNA"/>
</dbReference>
<dbReference type="PANTHER" id="PTHR23354">
    <property type="entry name" value="NUCLEOLAR PROTEIN 7/ESTROGEN RECEPTOR COACTIVATOR-RELATED"/>
    <property type="match status" value="1"/>
</dbReference>
<evidence type="ECO:0000256" key="5">
    <source>
        <dbReference type="SAM" id="MobiDB-lite"/>
    </source>
</evidence>
<evidence type="ECO:0000313" key="7">
    <source>
        <dbReference type="EMBL" id="CDO94978.1"/>
    </source>
</evidence>
<evidence type="ECO:0000256" key="4">
    <source>
        <dbReference type="ARBA" id="ARBA00040604"/>
    </source>
</evidence>
<evidence type="ECO:0000313" key="8">
    <source>
        <dbReference type="Proteomes" id="UP000031516"/>
    </source>
</evidence>
<dbReference type="GO" id="GO:0005739">
    <property type="term" value="C:mitochondrion"/>
    <property type="evidence" value="ECO:0007669"/>
    <property type="project" value="UniProtKB-SubCell"/>
</dbReference>
<keyword evidence="8" id="KW-1185">Reference proteome</keyword>
<evidence type="ECO:0000256" key="2">
    <source>
        <dbReference type="ARBA" id="ARBA00009540"/>
    </source>
</evidence>
<organism evidence="7 8">
    <name type="scientific">Kluyveromyces dobzhanskii CBS 2104</name>
    <dbReference type="NCBI Taxonomy" id="1427455"/>
    <lineage>
        <taxon>Eukaryota</taxon>
        <taxon>Fungi</taxon>
        <taxon>Dikarya</taxon>
        <taxon>Ascomycota</taxon>
        <taxon>Saccharomycotina</taxon>
        <taxon>Saccharomycetes</taxon>
        <taxon>Saccharomycetales</taxon>
        <taxon>Saccharomycetaceae</taxon>
        <taxon>Kluyveromyces</taxon>
    </lineage>
</organism>
<dbReference type="PANTHER" id="PTHR23354:SF62">
    <property type="entry name" value="MUSTARD, ISOFORM V"/>
    <property type="match status" value="1"/>
</dbReference>
<reference evidence="7 8" key="1">
    <citation type="submission" date="2014-03" db="EMBL/GenBank/DDBJ databases">
        <title>The genome of Kluyveromyces dobzhanskii.</title>
        <authorList>
            <person name="Nystedt B."/>
            <person name="Astrom S."/>
        </authorList>
    </citation>
    <scope>NUCLEOTIDE SEQUENCE [LARGE SCALE GENOMIC DNA]</scope>
    <source>
        <strain evidence="7 8">CBS 2104</strain>
    </source>
</reference>
<keyword evidence="3" id="KW-0496">Mitochondrion</keyword>
<gene>
    <name evidence="7" type="ORF">KLDO_g3228</name>
</gene>
<proteinExistence type="inferred from homology"/>
<dbReference type="AlphaFoldDB" id="A0A0A8LA30"/>
<dbReference type="GO" id="GO:0006979">
    <property type="term" value="P:response to oxidative stress"/>
    <property type="evidence" value="ECO:0007669"/>
    <property type="project" value="TreeGrafter"/>
</dbReference>
<dbReference type="PROSITE" id="PS51886">
    <property type="entry name" value="TLDC"/>
    <property type="match status" value="1"/>
</dbReference>
<dbReference type="Proteomes" id="UP000031516">
    <property type="component" value="Unassembled WGS sequence"/>
</dbReference>
<feature type="region of interest" description="Disordered" evidence="5">
    <location>
        <begin position="22"/>
        <end position="42"/>
    </location>
</feature>
<evidence type="ECO:0000256" key="1">
    <source>
        <dbReference type="ARBA" id="ARBA00004173"/>
    </source>
</evidence>
<sequence length="251" mass="28729">MSGLRNKIQDWSKGLGNSFLDSSNAKSDQNITPVTSHNHYEDDDTLPPVKLIGYSAKTKNRLLHKEMCDELRQLMPTRIQLYTEWTLLYSLEQHGASLHSLYDNLKYDTNDNARVGYILVVKDRKGGIFGGYVNEIFHPTDSRRYYGNGECFLWKLEKVPDLQLRDSTHQCKNDIHNWQFRGFPYTGMNEFSIYCTSKFLSMGAGNGHYGLWIDDGLIKGVTSPSMTFGNDVLSREGSKFHIVGLELWRVG</sequence>
<dbReference type="InterPro" id="IPR006571">
    <property type="entry name" value="TLDc_dom"/>
</dbReference>
<comment type="caution">
    <text evidence="7">The sequence shown here is derived from an EMBL/GenBank/DDBJ whole genome shotgun (WGS) entry which is preliminary data.</text>
</comment>
<dbReference type="SMART" id="SM00584">
    <property type="entry name" value="TLDc"/>
    <property type="match status" value="1"/>
</dbReference>
<accession>A0A0A8LA30</accession>
<protein>
    <recommendedName>
        <fullName evidence="4">Oxidation resistance protein 1</fullName>
    </recommendedName>
</protein>
<evidence type="ECO:0000256" key="3">
    <source>
        <dbReference type="ARBA" id="ARBA00023128"/>
    </source>
</evidence>
<dbReference type="OrthoDB" id="26679at2759"/>